<dbReference type="Pfam" id="PF00563">
    <property type="entry name" value="EAL"/>
    <property type="match status" value="1"/>
</dbReference>
<protein>
    <recommendedName>
        <fullName evidence="2">EAL domain-containing protein</fullName>
    </recommendedName>
</protein>
<dbReference type="InterPro" id="IPR001633">
    <property type="entry name" value="EAL_dom"/>
</dbReference>
<feature type="domain" description="EAL" evidence="2">
    <location>
        <begin position="284"/>
        <end position="532"/>
    </location>
</feature>
<dbReference type="PANTHER" id="PTHR33121">
    <property type="entry name" value="CYCLIC DI-GMP PHOSPHODIESTERASE PDEF"/>
    <property type="match status" value="1"/>
</dbReference>
<dbReference type="EMBL" id="AQGV01000012">
    <property type="protein sequence ID" value="MBE0367537.1"/>
    <property type="molecule type" value="Genomic_DNA"/>
</dbReference>
<dbReference type="SUPFAM" id="SSF141868">
    <property type="entry name" value="EAL domain-like"/>
    <property type="match status" value="1"/>
</dbReference>
<keyword evidence="1" id="KW-0812">Transmembrane</keyword>
<name>A0ABR9E9Q7_9GAMM</name>
<dbReference type="PROSITE" id="PS50883">
    <property type="entry name" value="EAL"/>
    <property type="match status" value="1"/>
</dbReference>
<keyword evidence="1" id="KW-1133">Transmembrane helix</keyword>
<feature type="transmembrane region" description="Helical" evidence="1">
    <location>
        <begin position="17"/>
        <end position="36"/>
    </location>
</feature>
<keyword evidence="4" id="KW-1185">Reference proteome</keyword>
<evidence type="ECO:0000313" key="4">
    <source>
        <dbReference type="Proteomes" id="UP000615755"/>
    </source>
</evidence>
<feature type="transmembrane region" description="Helical" evidence="1">
    <location>
        <begin position="258"/>
        <end position="280"/>
    </location>
</feature>
<dbReference type="InterPro" id="IPR035919">
    <property type="entry name" value="EAL_sf"/>
</dbReference>
<dbReference type="Proteomes" id="UP000615755">
    <property type="component" value="Unassembled WGS sequence"/>
</dbReference>
<proteinExistence type="predicted"/>
<evidence type="ECO:0000313" key="3">
    <source>
        <dbReference type="EMBL" id="MBE0367537.1"/>
    </source>
</evidence>
<sequence>MPKTGGRSFNKLMTNVVYAWLMCSCVFGVIASLLYIQKQHSSKQHLQDIVHKVQFELNSQIQAVDEFLLEAEKIDTTCTPDTLKILRQHVFKNPAVSEIGIVNSAGLLACNSFGVVAPAIQTTEPVKALGLRYHGPIISDYLEMSAFVLARTRTDGYEVNVLMPSTWLRGSLNLAQYSQFDFVALVDAKTGVPIILHGLYSLPLNKKLFPLNHMYTGSEKFDDGAEKYFMTTPLSALPELALIVSSNTVQFDDLNPQLLSMFVLLYVAMWLCVCVLLNYYDKRQLGLKQQLKRALLKKELFNVYQPLIDAMSDRIIGVEVLIRWQHPVEGELSPALFIPEAERSGAIVDISIAQIKQAIIELRPILAAQPEFKVSFNVNGRLLTDSRYLEVLRQACRDISTLTIELTERDVLSQERVKKILEMIKGWGVEIAIDDFGTGYSGLHYLQSFSIDLLKIDQSFVASIGLDNLQSPVLNAMIDMAGNLNKKLIAEGVETNTQAQYLLAHGVTIHQGWLYAKAQNIARLREIMLKQTLAWQTQSKAG</sequence>
<reference evidence="3 4" key="1">
    <citation type="submission" date="2015-03" db="EMBL/GenBank/DDBJ databases">
        <title>Genome sequence of Pseudoalteromonas aurantia.</title>
        <authorList>
            <person name="Xie B.-B."/>
            <person name="Rong J.-C."/>
            <person name="Qin Q.-L."/>
            <person name="Zhang Y.-Z."/>
        </authorList>
    </citation>
    <scope>NUCLEOTIDE SEQUENCE [LARGE SCALE GENOMIC DNA]</scope>
    <source>
        <strain evidence="3 4">208</strain>
    </source>
</reference>
<dbReference type="InterPro" id="IPR050706">
    <property type="entry name" value="Cyclic-di-GMP_PDE-like"/>
</dbReference>
<dbReference type="PROSITE" id="PS51257">
    <property type="entry name" value="PROKAR_LIPOPROTEIN"/>
    <property type="match status" value="1"/>
</dbReference>
<dbReference type="Gene3D" id="3.20.20.450">
    <property type="entry name" value="EAL domain"/>
    <property type="match status" value="1"/>
</dbReference>
<accession>A0ABR9E9Q7</accession>
<dbReference type="SMART" id="SM00052">
    <property type="entry name" value="EAL"/>
    <property type="match status" value="1"/>
</dbReference>
<dbReference type="PANTHER" id="PTHR33121:SF80">
    <property type="entry name" value="CYCLIC DI-GMP PHOSPHODIESTERASE PDEL"/>
    <property type="match status" value="1"/>
</dbReference>
<organism evidence="3 4">
    <name type="scientific">Pseudoalteromonas aurantia 208</name>
    <dbReference type="NCBI Taxonomy" id="1314867"/>
    <lineage>
        <taxon>Bacteria</taxon>
        <taxon>Pseudomonadati</taxon>
        <taxon>Pseudomonadota</taxon>
        <taxon>Gammaproteobacteria</taxon>
        <taxon>Alteromonadales</taxon>
        <taxon>Pseudoalteromonadaceae</taxon>
        <taxon>Pseudoalteromonas</taxon>
    </lineage>
</organism>
<gene>
    <name evidence="3" type="ORF">PAUR_a0909</name>
</gene>
<comment type="caution">
    <text evidence="3">The sequence shown here is derived from an EMBL/GenBank/DDBJ whole genome shotgun (WGS) entry which is preliminary data.</text>
</comment>
<dbReference type="CDD" id="cd01948">
    <property type="entry name" value="EAL"/>
    <property type="match status" value="1"/>
</dbReference>
<evidence type="ECO:0000256" key="1">
    <source>
        <dbReference type="SAM" id="Phobius"/>
    </source>
</evidence>
<keyword evidence="1" id="KW-0472">Membrane</keyword>
<evidence type="ECO:0000259" key="2">
    <source>
        <dbReference type="PROSITE" id="PS50883"/>
    </source>
</evidence>